<evidence type="ECO:0000313" key="2">
    <source>
        <dbReference type="EMBL" id="SDN68668.1"/>
    </source>
</evidence>
<dbReference type="AlphaFoldDB" id="A0A1H0DEZ0"/>
<dbReference type="Proteomes" id="UP000198793">
    <property type="component" value="Unassembled WGS sequence"/>
</dbReference>
<feature type="chain" id="PRO_5011724755" evidence="1">
    <location>
        <begin position="28"/>
        <end position="90"/>
    </location>
</feature>
<dbReference type="RefSeq" id="WP_090668931.1">
    <property type="nucleotide sequence ID" value="NZ_FNIT01000001.1"/>
</dbReference>
<keyword evidence="3" id="KW-1185">Reference proteome</keyword>
<reference evidence="2 3" key="1">
    <citation type="submission" date="2016-10" db="EMBL/GenBank/DDBJ databases">
        <authorList>
            <person name="de Groot N.N."/>
        </authorList>
    </citation>
    <scope>NUCLEOTIDE SEQUENCE [LARGE SCALE GENOMIC DNA]</scope>
    <source>
        <strain evidence="3">L7-484,KACC 16230,DSM 25025</strain>
    </source>
</reference>
<gene>
    <name evidence="2" type="ORF">SAMN05192530_101747</name>
</gene>
<accession>A0A1H0DEZ0</accession>
<feature type="signal peptide" evidence="1">
    <location>
        <begin position="1"/>
        <end position="27"/>
    </location>
</feature>
<dbReference type="EMBL" id="FNIT01000001">
    <property type="protein sequence ID" value="SDN68668.1"/>
    <property type="molecule type" value="Genomic_DNA"/>
</dbReference>
<evidence type="ECO:0000256" key="1">
    <source>
        <dbReference type="SAM" id="SignalP"/>
    </source>
</evidence>
<proteinExistence type="predicted"/>
<organism evidence="2 3">
    <name type="scientific">Aureimonas jatrophae</name>
    <dbReference type="NCBI Taxonomy" id="1166073"/>
    <lineage>
        <taxon>Bacteria</taxon>
        <taxon>Pseudomonadati</taxon>
        <taxon>Pseudomonadota</taxon>
        <taxon>Alphaproteobacteria</taxon>
        <taxon>Hyphomicrobiales</taxon>
        <taxon>Aurantimonadaceae</taxon>
        <taxon>Aureimonas</taxon>
    </lineage>
</organism>
<name>A0A1H0DEZ0_9HYPH</name>
<keyword evidence="1" id="KW-0732">Signal</keyword>
<evidence type="ECO:0000313" key="3">
    <source>
        <dbReference type="Proteomes" id="UP000198793"/>
    </source>
</evidence>
<dbReference type="STRING" id="1166073.SAMN05192530_101747"/>
<protein>
    <submittedName>
        <fullName evidence="2">Peptide-methionine (S)-S-oxide reductase</fullName>
    </submittedName>
</protein>
<sequence length="90" mass="9400">MTPLRIPASLSGGLAAATFVAAMPSHAVVTTIETGQLVDVAKAYRQADLAQNPDAPSIVAYDLPKIGDLDRLFSERSHGQPVPTSRAATN</sequence>